<protein>
    <submittedName>
        <fullName evidence="2">Uncharacterized protein</fullName>
    </submittedName>
</protein>
<feature type="transmembrane region" description="Helical" evidence="1">
    <location>
        <begin position="18"/>
        <end position="42"/>
    </location>
</feature>
<sequence length="153" mass="17522">MFTDFDHLMDIHWITNDIVSLVAVVLQLFLFIVVYAFTWYLTDDRLDAHHKAHARGDISILFGCCLVLFVKLILQSVEVEFQRRDGFVTLGDAIIATVCYIAIQASQWLQYFSVRRILAMSDRDCRATKRFLPFAALGLCQCGAYENSVFAQT</sequence>
<organism evidence="2 3">
    <name type="scientific">Ancylostoma duodenale</name>
    <dbReference type="NCBI Taxonomy" id="51022"/>
    <lineage>
        <taxon>Eukaryota</taxon>
        <taxon>Metazoa</taxon>
        <taxon>Ecdysozoa</taxon>
        <taxon>Nematoda</taxon>
        <taxon>Chromadorea</taxon>
        <taxon>Rhabditida</taxon>
        <taxon>Rhabditina</taxon>
        <taxon>Rhabditomorpha</taxon>
        <taxon>Strongyloidea</taxon>
        <taxon>Ancylostomatidae</taxon>
        <taxon>Ancylostomatinae</taxon>
        <taxon>Ancylostoma</taxon>
    </lineage>
</organism>
<name>A0A0C2CZA5_9BILA</name>
<evidence type="ECO:0000313" key="2">
    <source>
        <dbReference type="EMBL" id="KIH62353.1"/>
    </source>
</evidence>
<proteinExistence type="predicted"/>
<gene>
    <name evidence="2" type="ORF">ANCDUO_07364</name>
</gene>
<reference evidence="2 3" key="1">
    <citation type="submission" date="2013-12" db="EMBL/GenBank/DDBJ databases">
        <title>Draft genome of the parsitic nematode Ancylostoma duodenale.</title>
        <authorList>
            <person name="Mitreva M."/>
        </authorList>
    </citation>
    <scope>NUCLEOTIDE SEQUENCE [LARGE SCALE GENOMIC DNA]</scope>
    <source>
        <strain evidence="2 3">Zhejiang</strain>
    </source>
</reference>
<keyword evidence="1" id="KW-0812">Transmembrane</keyword>
<keyword evidence="1" id="KW-1133">Transmembrane helix</keyword>
<accession>A0A0C2CZA5</accession>
<dbReference type="EMBL" id="KN729373">
    <property type="protein sequence ID" value="KIH62353.1"/>
    <property type="molecule type" value="Genomic_DNA"/>
</dbReference>
<dbReference type="Proteomes" id="UP000054047">
    <property type="component" value="Unassembled WGS sequence"/>
</dbReference>
<feature type="transmembrane region" description="Helical" evidence="1">
    <location>
        <begin position="54"/>
        <end position="74"/>
    </location>
</feature>
<evidence type="ECO:0000313" key="3">
    <source>
        <dbReference type="Proteomes" id="UP000054047"/>
    </source>
</evidence>
<dbReference type="OrthoDB" id="430340at2759"/>
<keyword evidence="3" id="KW-1185">Reference proteome</keyword>
<dbReference type="AlphaFoldDB" id="A0A0C2CZA5"/>
<feature type="transmembrane region" description="Helical" evidence="1">
    <location>
        <begin position="86"/>
        <end position="103"/>
    </location>
</feature>
<evidence type="ECO:0000256" key="1">
    <source>
        <dbReference type="SAM" id="Phobius"/>
    </source>
</evidence>
<keyword evidence="1" id="KW-0472">Membrane</keyword>